<dbReference type="SMART" id="SM00636">
    <property type="entry name" value="Glyco_18"/>
    <property type="match status" value="1"/>
</dbReference>
<feature type="compositionally biased region" description="Gly residues" evidence="5">
    <location>
        <begin position="798"/>
        <end position="845"/>
    </location>
</feature>
<dbReference type="Gene3D" id="3.20.20.80">
    <property type="entry name" value="Glycosidases"/>
    <property type="match status" value="1"/>
</dbReference>
<proteinExistence type="predicted"/>
<dbReference type="SUPFAM" id="SSF54556">
    <property type="entry name" value="Chitinase insertion domain"/>
    <property type="match status" value="1"/>
</dbReference>
<feature type="signal peptide" evidence="6">
    <location>
        <begin position="1"/>
        <end position="19"/>
    </location>
</feature>
<evidence type="ECO:0000313" key="7">
    <source>
        <dbReference type="EMBL" id="CAB3987225.1"/>
    </source>
</evidence>
<dbReference type="PANTHER" id="PTHR11177">
    <property type="entry name" value="CHITINASE"/>
    <property type="match status" value="1"/>
</dbReference>
<evidence type="ECO:0000256" key="5">
    <source>
        <dbReference type="SAM" id="MobiDB-lite"/>
    </source>
</evidence>
<dbReference type="GO" id="GO:0005576">
    <property type="term" value="C:extracellular region"/>
    <property type="evidence" value="ECO:0007669"/>
    <property type="project" value="TreeGrafter"/>
</dbReference>
<dbReference type="EMBL" id="CACRXK020001138">
    <property type="protein sequence ID" value="CAB3987225.1"/>
    <property type="molecule type" value="Genomic_DNA"/>
</dbReference>
<evidence type="ECO:0000256" key="2">
    <source>
        <dbReference type="ARBA" id="ARBA00022801"/>
    </source>
</evidence>
<dbReference type="Pfam" id="PF00704">
    <property type="entry name" value="Glyco_hydro_18"/>
    <property type="match status" value="1"/>
</dbReference>
<feature type="compositionally biased region" description="Pro residues" evidence="5">
    <location>
        <begin position="719"/>
        <end position="729"/>
    </location>
</feature>
<keyword evidence="2" id="KW-0378">Hydrolase</keyword>
<evidence type="ECO:0000256" key="1">
    <source>
        <dbReference type="ARBA" id="ARBA00022729"/>
    </source>
</evidence>
<dbReference type="GO" id="GO:0004568">
    <property type="term" value="F:chitinase activity"/>
    <property type="evidence" value="ECO:0007669"/>
    <property type="project" value="UniProtKB-ARBA"/>
</dbReference>
<dbReference type="InterPro" id="IPR029070">
    <property type="entry name" value="Chitinase_insertion_sf"/>
</dbReference>
<keyword evidence="3" id="KW-1015">Disulfide bond</keyword>
<dbReference type="InterPro" id="IPR017853">
    <property type="entry name" value="GH"/>
</dbReference>
<evidence type="ECO:0000256" key="3">
    <source>
        <dbReference type="ARBA" id="ARBA00023157"/>
    </source>
</evidence>
<evidence type="ECO:0000313" key="8">
    <source>
        <dbReference type="Proteomes" id="UP001152795"/>
    </source>
</evidence>
<dbReference type="AlphaFoldDB" id="A0A6S7G638"/>
<dbReference type="InterPro" id="IPR011583">
    <property type="entry name" value="Chitinase_II/V-like_cat"/>
</dbReference>
<feature type="compositionally biased region" description="Gly residues" evidence="5">
    <location>
        <begin position="859"/>
        <end position="899"/>
    </location>
</feature>
<dbReference type="FunFam" id="3.20.20.80:FF:000007">
    <property type="entry name" value="Acidic mammalian chitinase"/>
    <property type="match status" value="1"/>
</dbReference>
<dbReference type="OrthoDB" id="73875at2759"/>
<keyword evidence="4" id="KW-0326">Glycosidase</keyword>
<comment type="caution">
    <text evidence="7">The sequence shown here is derived from an EMBL/GenBank/DDBJ whole genome shotgun (WGS) entry which is preliminary data.</text>
</comment>
<dbReference type="Proteomes" id="UP001152795">
    <property type="component" value="Unassembled WGS sequence"/>
</dbReference>
<feature type="compositionally biased region" description="Gly residues" evidence="5">
    <location>
        <begin position="684"/>
        <end position="718"/>
    </location>
</feature>
<evidence type="ECO:0000256" key="6">
    <source>
        <dbReference type="SAM" id="SignalP"/>
    </source>
</evidence>
<dbReference type="PANTHER" id="PTHR11177:SF317">
    <property type="entry name" value="CHITINASE 12-RELATED"/>
    <property type="match status" value="1"/>
</dbReference>
<dbReference type="Gene3D" id="3.10.50.10">
    <property type="match status" value="1"/>
</dbReference>
<dbReference type="FunFam" id="3.10.50.10:FF:000001">
    <property type="entry name" value="Chitinase 3-like 1"/>
    <property type="match status" value="1"/>
</dbReference>
<name>A0A6S7G638_PARCT</name>
<keyword evidence="1 6" id="KW-0732">Signal</keyword>
<feature type="compositionally biased region" description="Pro residues" evidence="5">
    <location>
        <begin position="785"/>
        <end position="795"/>
    </location>
</feature>
<gene>
    <name evidence="7" type="ORF">PACLA_8A055677</name>
</gene>
<feature type="chain" id="PRO_5043545917" evidence="6">
    <location>
        <begin position="20"/>
        <end position="899"/>
    </location>
</feature>
<feature type="compositionally biased region" description="Gly residues" evidence="5">
    <location>
        <begin position="740"/>
        <end position="779"/>
    </location>
</feature>
<feature type="compositionally biased region" description="Pro residues" evidence="5">
    <location>
        <begin position="846"/>
        <end position="856"/>
    </location>
</feature>
<reference evidence="7" key="1">
    <citation type="submission" date="2020-04" db="EMBL/GenBank/DDBJ databases">
        <authorList>
            <person name="Alioto T."/>
            <person name="Alioto T."/>
            <person name="Gomez Garrido J."/>
        </authorList>
    </citation>
    <scope>NUCLEOTIDE SEQUENCE</scope>
    <source>
        <strain evidence="7">A484AB</strain>
    </source>
</reference>
<protein>
    <submittedName>
        <fullName evidence="7">Chitinase-3 1 isoform X1</fullName>
    </submittedName>
</protein>
<feature type="region of interest" description="Disordered" evidence="5">
    <location>
        <begin position="671"/>
        <end position="899"/>
    </location>
</feature>
<dbReference type="PROSITE" id="PS01095">
    <property type="entry name" value="GH18_1"/>
    <property type="match status" value="1"/>
</dbReference>
<dbReference type="GO" id="GO:0008061">
    <property type="term" value="F:chitin binding"/>
    <property type="evidence" value="ECO:0007669"/>
    <property type="project" value="InterPro"/>
</dbReference>
<organism evidence="7 8">
    <name type="scientific">Paramuricea clavata</name>
    <name type="common">Red gorgonian</name>
    <name type="synonym">Violescent sea-whip</name>
    <dbReference type="NCBI Taxonomy" id="317549"/>
    <lineage>
        <taxon>Eukaryota</taxon>
        <taxon>Metazoa</taxon>
        <taxon>Cnidaria</taxon>
        <taxon>Anthozoa</taxon>
        <taxon>Octocorallia</taxon>
        <taxon>Malacalcyonacea</taxon>
        <taxon>Plexauridae</taxon>
        <taxon>Paramuricea</taxon>
    </lineage>
</organism>
<dbReference type="GO" id="GO:0005975">
    <property type="term" value="P:carbohydrate metabolic process"/>
    <property type="evidence" value="ECO:0007669"/>
    <property type="project" value="InterPro"/>
</dbReference>
<sequence length="899" mass="95645">MSYLLYLFLFLACVSLASAGEYVRVCYYTNWSQYRPGPMKYFPENVDPSLCTHVVYAFAEIRKGHILKLREWNDNKMIAKFNNIKKAYAHLKTLLAVGGWNHENGPVSKFSQMVKTPQSREIFIDSAIALLRKKGFDGFDLDWEYPGNRGNSPPEDKQLFSVLCEELLKAFESEAAASGSKRLLLTAAVAAGVETVKKAYEISRIAKSLDWVNLMAYDLHGKWETKTGHNAAMQGNDKLSVTDAVELWTTEGMPAKKIALGMGLYGRAFKLQFPANHSLGAPARGDPNEGKYTMESGFLSFYEICSQNELTVIDQNPAGAPYGYSGDLWVGFDTPESLVKKVGFLKKKGLRGAMFWAVDLDDFTEEVRLEVRLKVRLEERHAASDRRVTIGSEDYIYTNNADCGLFNSVLTAYNKHWKLRTSPEDWWFVVARRVAIAIDKNSKKEAVRKMFVEHEGKKTLQVDVPVDNIYDVDYTWSFDEMSKEMAKNVKVPSYVDVISADFSSTTPVQRIVSQITLMSSLQEFFEYKVMLMCGIPGVEMLGTEEDWQKLLSKLEALKTLLEPIKNDLQLDIQSWWSAVKDVFEKLLATYRGKPDYDWWSRIVTYEDFGSGPSGYTGWFTKFMQMSDEPKELHEFTSGLVTVPLTIANPSGLEDTAALVAGCLDFTIHEDGEDKVPSVQPFQGNEGGTGGDEGGTGGNGGGTGGNEGGTGGDEGGTGGPPVPPPLPPVPTGDGTGERTGGETGGRTSGETGGNEGGIGGNGGGTGGNEGETGGGIGGNGSETRGPPVPPPLPPVPTGDGTGEGTGSETGGNEGGTGGNEGGTGGDDGGTGGNKGGTGGDGGGTGGPPVPPPLPPVPTGDGTGGETGGGTGGETGGNEGRTGGNEGGTGGDGGGTGGNEG</sequence>
<dbReference type="GO" id="GO:0006032">
    <property type="term" value="P:chitin catabolic process"/>
    <property type="evidence" value="ECO:0007669"/>
    <property type="project" value="UniProtKB-ARBA"/>
</dbReference>
<evidence type="ECO:0000256" key="4">
    <source>
        <dbReference type="ARBA" id="ARBA00023295"/>
    </source>
</evidence>
<dbReference type="SUPFAM" id="SSF51445">
    <property type="entry name" value="(Trans)glycosidases"/>
    <property type="match status" value="1"/>
</dbReference>
<dbReference type="InterPro" id="IPR050314">
    <property type="entry name" value="Glycosyl_Hydrlase_18"/>
</dbReference>
<dbReference type="InterPro" id="IPR025533">
    <property type="entry name" value="DUF4419"/>
</dbReference>
<dbReference type="CDD" id="cd02872">
    <property type="entry name" value="GH18_chitolectin_chitotriosidase"/>
    <property type="match status" value="1"/>
</dbReference>
<dbReference type="PROSITE" id="PS51910">
    <property type="entry name" value="GH18_2"/>
    <property type="match status" value="1"/>
</dbReference>
<dbReference type="Pfam" id="PF14388">
    <property type="entry name" value="DUF4419"/>
    <property type="match status" value="1"/>
</dbReference>
<keyword evidence="8" id="KW-1185">Reference proteome</keyword>
<dbReference type="InterPro" id="IPR001223">
    <property type="entry name" value="Glyco_hydro18_cat"/>
</dbReference>
<accession>A0A6S7G638</accession>
<dbReference type="InterPro" id="IPR001579">
    <property type="entry name" value="Glyco_hydro_18_chit_AS"/>
</dbReference>